<evidence type="ECO:0000259" key="4">
    <source>
        <dbReference type="SMART" id="SM00829"/>
    </source>
</evidence>
<keyword evidence="1" id="KW-0479">Metal-binding</keyword>
<keyword evidence="3" id="KW-0560">Oxidoreductase</keyword>
<organism evidence="5 6">
    <name type="scientific">Agathobaculum faecis</name>
    <dbReference type="NCBI Taxonomy" id="2763013"/>
    <lineage>
        <taxon>Bacteria</taxon>
        <taxon>Bacillati</taxon>
        <taxon>Bacillota</taxon>
        <taxon>Clostridia</taxon>
        <taxon>Eubacteriales</taxon>
        <taxon>Butyricicoccaceae</taxon>
        <taxon>Agathobaculum</taxon>
    </lineage>
</organism>
<evidence type="ECO:0000256" key="1">
    <source>
        <dbReference type="ARBA" id="ARBA00022723"/>
    </source>
</evidence>
<evidence type="ECO:0000256" key="2">
    <source>
        <dbReference type="ARBA" id="ARBA00022833"/>
    </source>
</evidence>
<feature type="domain" description="Enoyl reductase (ER)" evidence="4">
    <location>
        <begin position="7"/>
        <end position="338"/>
    </location>
</feature>
<dbReference type="RefSeq" id="WP_054328359.1">
    <property type="nucleotide sequence ID" value="NZ_JACOPL010000018.1"/>
</dbReference>
<dbReference type="GO" id="GO:0046872">
    <property type="term" value="F:metal ion binding"/>
    <property type="evidence" value="ECO:0007669"/>
    <property type="project" value="UniProtKB-KW"/>
</dbReference>
<proteinExistence type="predicted"/>
<dbReference type="InterPro" id="IPR050129">
    <property type="entry name" value="Zn_alcohol_dh"/>
</dbReference>
<dbReference type="SMART" id="SM00829">
    <property type="entry name" value="PKS_ER"/>
    <property type="match status" value="1"/>
</dbReference>
<dbReference type="Proteomes" id="UP000606499">
    <property type="component" value="Unassembled WGS sequence"/>
</dbReference>
<dbReference type="InterPro" id="IPR011032">
    <property type="entry name" value="GroES-like_sf"/>
</dbReference>
<dbReference type="InterPro" id="IPR036291">
    <property type="entry name" value="NAD(P)-bd_dom_sf"/>
</dbReference>
<dbReference type="Pfam" id="PF00107">
    <property type="entry name" value="ADH_zinc_N"/>
    <property type="match status" value="1"/>
</dbReference>
<dbReference type="GO" id="GO:0016491">
    <property type="term" value="F:oxidoreductase activity"/>
    <property type="evidence" value="ECO:0007669"/>
    <property type="project" value="UniProtKB-KW"/>
</dbReference>
<dbReference type="SUPFAM" id="SSF51735">
    <property type="entry name" value="NAD(P)-binding Rossmann-fold domains"/>
    <property type="match status" value="1"/>
</dbReference>
<sequence>MKALVIEEPLKMHLTEIPRPELESGEALIRVQYIGICGTDIHVFNGHHPTAVFPLVPGHEFVGELVQISGEGAEGFELGDTVVAQELLTCGRCDACAKGEDNVCEHLKIIGVHADGGFAEYVRVKTRKMYRVPKSVDLRRAALIEPLAVAVHDVRMSGLKIGESALIVGGGPIGQLIACVAKAAGARRVVVSEVVESRRVLAEKLGCIALNPLDHDFAAKLLAANGGKPYDVSFEAAGVPSAITNCVDYTKNTGAIVQIAMTREPYPVDTGKLFAKELRVQGVRIHSQYAFSCAVNLVSSGMLDEALDLLISKVFPFDAVADAFDYAETHKDAFKVLVQIGS</sequence>
<dbReference type="Pfam" id="PF08240">
    <property type="entry name" value="ADH_N"/>
    <property type="match status" value="1"/>
</dbReference>
<keyword evidence="2" id="KW-0862">Zinc</keyword>
<gene>
    <name evidence="5" type="ORF">H8S45_13895</name>
</gene>
<reference evidence="5" key="1">
    <citation type="submission" date="2020-08" db="EMBL/GenBank/DDBJ databases">
        <title>Genome public.</title>
        <authorList>
            <person name="Liu C."/>
            <person name="Sun Q."/>
        </authorList>
    </citation>
    <scope>NUCLEOTIDE SEQUENCE</scope>
    <source>
        <strain evidence="5">NSJ-28</strain>
    </source>
</reference>
<dbReference type="PANTHER" id="PTHR43401:SF2">
    <property type="entry name" value="L-THREONINE 3-DEHYDROGENASE"/>
    <property type="match status" value="1"/>
</dbReference>
<dbReference type="EMBL" id="JACOPL010000018">
    <property type="protein sequence ID" value="MBC5726545.1"/>
    <property type="molecule type" value="Genomic_DNA"/>
</dbReference>
<dbReference type="InterPro" id="IPR013154">
    <property type="entry name" value="ADH-like_N"/>
</dbReference>
<dbReference type="InterPro" id="IPR013149">
    <property type="entry name" value="ADH-like_C"/>
</dbReference>
<name>A0A923LW82_9FIRM</name>
<dbReference type="Gene3D" id="3.40.50.720">
    <property type="entry name" value="NAD(P)-binding Rossmann-like Domain"/>
    <property type="match status" value="1"/>
</dbReference>
<protein>
    <submittedName>
        <fullName evidence="5">Alcohol dehydrogenase catalytic domain-containing protein</fullName>
    </submittedName>
</protein>
<evidence type="ECO:0000313" key="5">
    <source>
        <dbReference type="EMBL" id="MBC5726545.1"/>
    </source>
</evidence>
<comment type="caution">
    <text evidence="5">The sequence shown here is derived from an EMBL/GenBank/DDBJ whole genome shotgun (WGS) entry which is preliminary data.</text>
</comment>
<dbReference type="AlphaFoldDB" id="A0A923LW82"/>
<dbReference type="Gene3D" id="3.90.180.10">
    <property type="entry name" value="Medium-chain alcohol dehydrogenases, catalytic domain"/>
    <property type="match status" value="1"/>
</dbReference>
<accession>A0A923LW82</accession>
<dbReference type="SUPFAM" id="SSF50129">
    <property type="entry name" value="GroES-like"/>
    <property type="match status" value="1"/>
</dbReference>
<dbReference type="PANTHER" id="PTHR43401">
    <property type="entry name" value="L-THREONINE 3-DEHYDROGENASE"/>
    <property type="match status" value="1"/>
</dbReference>
<dbReference type="InterPro" id="IPR020843">
    <property type="entry name" value="ER"/>
</dbReference>
<evidence type="ECO:0000313" key="6">
    <source>
        <dbReference type="Proteomes" id="UP000606499"/>
    </source>
</evidence>
<keyword evidence="6" id="KW-1185">Reference proteome</keyword>
<evidence type="ECO:0000256" key="3">
    <source>
        <dbReference type="ARBA" id="ARBA00023002"/>
    </source>
</evidence>